<dbReference type="EMBL" id="AP005875">
    <property type="protein sequence ID" value="BAD29419.1"/>
    <property type="molecule type" value="Genomic_DNA"/>
</dbReference>
<evidence type="ECO:0000313" key="1">
    <source>
        <dbReference type="EMBL" id="BAD29419.1"/>
    </source>
</evidence>
<organism evidence="1 2">
    <name type="scientific">Oryza sativa subsp. japonica</name>
    <name type="common">Rice</name>
    <dbReference type="NCBI Taxonomy" id="39947"/>
    <lineage>
        <taxon>Eukaryota</taxon>
        <taxon>Viridiplantae</taxon>
        <taxon>Streptophyta</taxon>
        <taxon>Embryophyta</taxon>
        <taxon>Tracheophyta</taxon>
        <taxon>Spermatophyta</taxon>
        <taxon>Magnoliopsida</taxon>
        <taxon>Liliopsida</taxon>
        <taxon>Poales</taxon>
        <taxon>Poaceae</taxon>
        <taxon>BOP clade</taxon>
        <taxon>Oryzoideae</taxon>
        <taxon>Oryzeae</taxon>
        <taxon>Oryzinae</taxon>
        <taxon>Oryza</taxon>
        <taxon>Oryza sativa</taxon>
    </lineage>
</organism>
<proteinExistence type="predicted"/>
<reference evidence="2" key="2">
    <citation type="journal article" date="2008" name="Nucleic Acids Res.">
        <title>The rice annotation project database (RAP-DB): 2008 update.</title>
        <authorList>
            <consortium name="The rice annotation project (RAP)"/>
        </authorList>
    </citation>
    <scope>GENOME REANNOTATION</scope>
    <source>
        <strain evidence="2">cv. Nipponbare</strain>
    </source>
</reference>
<gene>
    <name evidence="1" type="primary">OSJNBa0033K18.10</name>
</gene>
<sequence length="126" mass="14182">MARKTKNGVNQGIEGAAARAVGAHCGTRGRAVGGGVGHWRRSEAEVEAERRRSPELVSEWWKAVEYFEGMCGRPDAMFDEFRRLQVRFFIISASYKLRPSLLSASLLRRRPTLPPTVRTDRPRGRA</sequence>
<dbReference type="Proteomes" id="UP000000763">
    <property type="component" value="Chromosome 2"/>
</dbReference>
<reference evidence="2" key="1">
    <citation type="journal article" date="2005" name="Nature">
        <title>The map-based sequence of the rice genome.</title>
        <authorList>
            <consortium name="International rice genome sequencing project (IRGSP)"/>
            <person name="Matsumoto T."/>
            <person name="Wu J."/>
            <person name="Kanamori H."/>
            <person name="Katayose Y."/>
            <person name="Fujisawa M."/>
            <person name="Namiki N."/>
            <person name="Mizuno H."/>
            <person name="Yamamoto K."/>
            <person name="Antonio B.A."/>
            <person name="Baba T."/>
            <person name="Sakata K."/>
            <person name="Nagamura Y."/>
            <person name="Aoki H."/>
            <person name="Arikawa K."/>
            <person name="Arita K."/>
            <person name="Bito T."/>
            <person name="Chiden Y."/>
            <person name="Fujitsuka N."/>
            <person name="Fukunaka R."/>
            <person name="Hamada M."/>
            <person name="Harada C."/>
            <person name="Hayashi A."/>
            <person name="Hijishita S."/>
            <person name="Honda M."/>
            <person name="Hosokawa S."/>
            <person name="Ichikawa Y."/>
            <person name="Idonuma A."/>
            <person name="Iijima M."/>
            <person name="Ikeda M."/>
            <person name="Ikeno M."/>
            <person name="Ito K."/>
            <person name="Ito S."/>
            <person name="Ito T."/>
            <person name="Ito Y."/>
            <person name="Ito Y."/>
            <person name="Iwabuchi A."/>
            <person name="Kamiya K."/>
            <person name="Karasawa W."/>
            <person name="Kurita K."/>
            <person name="Katagiri S."/>
            <person name="Kikuta A."/>
            <person name="Kobayashi H."/>
            <person name="Kobayashi N."/>
            <person name="Machita K."/>
            <person name="Maehara T."/>
            <person name="Masukawa M."/>
            <person name="Mizubayashi T."/>
            <person name="Mukai Y."/>
            <person name="Nagasaki H."/>
            <person name="Nagata Y."/>
            <person name="Naito S."/>
            <person name="Nakashima M."/>
            <person name="Nakama Y."/>
            <person name="Nakamichi Y."/>
            <person name="Nakamura M."/>
            <person name="Meguro A."/>
            <person name="Negishi M."/>
            <person name="Ohta I."/>
            <person name="Ohta T."/>
            <person name="Okamoto M."/>
            <person name="Ono N."/>
            <person name="Saji S."/>
            <person name="Sakaguchi M."/>
            <person name="Sakai K."/>
            <person name="Shibata M."/>
            <person name="Shimokawa T."/>
            <person name="Song J."/>
            <person name="Takazaki Y."/>
            <person name="Terasawa K."/>
            <person name="Tsugane M."/>
            <person name="Tsuji K."/>
            <person name="Ueda S."/>
            <person name="Waki K."/>
            <person name="Yamagata H."/>
            <person name="Yamamoto M."/>
            <person name="Yamamoto S."/>
            <person name="Yamane H."/>
            <person name="Yoshiki S."/>
            <person name="Yoshihara R."/>
            <person name="Yukawa K."/>
            <person name="Zhong H."/>
            <person name="Yano M."/>
            <person name="Yuan Q."/>
            <person name="Ouyang S."/>
            <person name="Liu J."/>
            <person name="Jones K.M."/>
            <person name="Gansberger K."/>
            <person name="Moffat K."/>
            <person name="Hill J."/>
            <person name="Bera J."/>
            <person name="Fadrosh D."/>
            <person name="Jin S."/>
            <person name="Johri S."/>
            <person name="Kim M."/>
            <person name="Overton L."/>
            <person name="Reardon M."/>
            <person name="Tsitrin T."/>
            <person name="Vuong H."/>
            <person name="Weaver B."/>
            <person name="Ciecko A."/>
            <person name="Tallon L."/>
            <person name="Jackson J."/>
            <person name="Pai G."/>
            <person name="Aken S.V."/>
            <person name="Utterback T."/>
            <person name="Reidmuller S."/>
            <person name="Feldblyum T."/>
            <person name="Hsiao J."/>
            <person name="Zismann V."/>
            <person name="Iobst S."/>
            <person name="de Vazeille A.R."/>
            <person name="Buell C.R."/>
            <person name="Ying K."/>
            <person name="Li Y."/>
            <person name="Lu T."/>
            <person name="Huang Y."/>
            <person name="Zhao Q."/>
            <person name="Feng Q."/>
            <person name="Zhang L."/>
            <person name="Zhu J."/>
            <person name="Weng Q."/>
            <person name="Mu J."/>
            <person name="Lu Y."/>
            <person name="Fan D."/>
            <person name="Liu Y."/>
            <person name="Guan J."/>
            <person name="Zhang Y."/>
            <person name="Yu S."/>
            <person name="Liu X."/>
            <person name="Zhang Y."/>
            <person name="Hong G."/>
            <person name="Han B."/>
            <person name="Choisne N."/>
            <person name="Demange N."/>
            <person name="Orjeda G."/>
            <person name="Samain S."/>
            <person name="Cattolico L."/>
            <person name="Pelletier E."/>
            <person name="Couloux A."/>
            <person name="Segurens B."/>
            <person name="Wincker P."/>
            <person name="D'Hont A."/>
            <person name="Scarpelli C."/>
            <person name="Weissenbach J."/>
            <person name="Salanoubat M."/>
            <person name="Quetier F."/>
            <person name="Yu Y."/>
            <person name="Kim H.R."/>
            <person name="Rambo T."/>
            <person name="Currie J."/>
            <person name="Collura K."/>
            <person name="Luo M."/>
            <person name="Yang T."/>
            <person name="Ammiraju J.S.S."/>
            <person name="Engler F."/>
            <person name="Soderlund C."/>
            <person name="Wing R.A."/>
            <person name="Palmer L.E."/>
            <person name="de la Bastide M."/>
            <person name="Spiegel L."/>
            <person name="Nascimento L."/>
            <person name="Zutavern T."/>
            <person name="O'Shaughnessy A."/>
            <person name="Dike S."/>
            <person name="Dedhia N."/>
            <person name="Preston R."/>
            <person name="Balija V."/>
            <person name="McCombie W.R."/>
            <person name="Chow T."/>
            <person name="Chen H."/>
            <person name="Chung M."/>
            <person name="Chen C."/>
            <person name="Shaw J."/>
            <person name="Wu H."/>
            <person name="Hsiao K."/>
            <person name="Chao Y."/>
            <person name="Chu M."/>
            <person name="Cheng C."/>
            <person name="Hour A."/>
            <person name="Lee P."/>
            <person name="Lin S."/>
            <person name="Lin Y."/>
            <person name="Liou J."/>
            <person name="Liu S."/>
            <person name="Hsing Y."/>
            <person name="Raghuvanshi S."/>
            <person name="Mohanty A."/>
            <person name="Bharti A.K."/>
            <person name="Gaur A."/>
            <person name="Gupta V."/>
            <person name="Kumar D."/>
            <person name="Ravi V."/>
            <person name="Vij S."/>
            <person name="Kapur A."/>
            <person name="Khurana P."/>
            <person name="Khurana P."/>
            <person name="Khurana J.P."/>
            <person name="Tyagi A.K."/>
            <person name="Gaikwad K."/>
            <person name="Singh A."/>
            <person name="Dalal V."/>
            <person name="Srivastava S."/>
            <person name="Dixit A."/>
            <person name="Pal A.K."/>
            <person name="Ghazi I.A."/>
            <person name="Yadav M."/>
            <person name="Pandit A."/>
            <person name="Bhargava A."/>
            <person name="Sureshbabu K."/>
            <person name="Batra K."/>
            <person name="Sharma T.R."/>
            <person name="Mohapatra T."/>
            <person name="Singh N.K."/>
            <person name="Messing J."/>
            <person name="Nelson A.B."/>
            <person name="Fuks G."/>
            <person name="Kavchok S."/>
            <person name="Keizer G."/>
            <person name="Linton E."/>
            <person name="Llaca V."/>
            <person name="Song R."/>
            <person name="Tanyolac B."/>
            <person name="Young S."/>
            <person name="Ho-Il K."/>
            <person name="Hahn J.H."/>
            <person name="Sangsakoo G."/>
            <person name="Vanavichit A."/>
            <person name="de Mattos Luiz.A.T."/>
            <person name="Zimmer P.D."/>
            <person name="Malone G."/>
            <person name="Dellagostin O."/>
            <person name="de Oliveira A.C."/>
            <person name="Bevan M."/>
            <person name="Bancroft I."/>
            <person name="Minx P."/>
            <person name="Cordum H."/>
            <person name="Wilson R."/>
            <person name="Cheng Z."/>
            <person name="Jin W."/>
            <person name="Jiang J."/>
            <person name="Leong S.A."/>
            <person name="Iwama H."/>
            <person name="Gojobori T."/>
            <person name="Itoh T."/>
            <person name="Niimura Y."/>
            <person name="Fujii Y."/>
            <person name="Habara T."/>
            <person name="Sakai H."/>
            <person name="Sato Y."/>
            <person name="Wilson G."/>
            <person name="Kumar K."/>
            <person name="McCouch S."/>
            <person name="Juretic N."/>
            <person name="Hoen D."/>
            <person name="Wright S."/>
            <person name="Bruskiewich R."/>
            <person name="Bureau T."/>
            <person name="Miyao A."/>
            <person name="Hirochika H."/>
            <person name="Nishikawa T."/>
            <person name="Kadowaki K."/>
            <person name="Sugiura M."/>
            <person name="Burr B."/>
            <person name="Sasaki T."/>
        </authorList>
    </citation>
    <scope>NUCLEOTIDE SEQUENCE [LARGE SCALE GENOMIC DNA]</scope>
    <source>
        <strain evidence="2">cv. Nipponbare</strain>
    </source>
</reference>
<dbReference type="AlphaFoldDB" id="Q6EPK1"/>
<accession>Q6EPK1</accession>
<name>Q6EPK1_ORYSJ</name>
<evidence type="ECO:0000313" key="2">
    <source>
        <dbReference type="Proteomes" id="UP000000763"/>
    </source>
</evidence>
<protein>
    <submittedName>
        <fullName evidence="1">Uncharacterized protein</fullName>
    </submittedName>
</protein>